<name>A0A4Z1HSC7_9HELO</name>
<accession>A0A4Z1HSC7</accession>
<protein>
    <submittedName>
        <fullName evidence="1">Uncharacterized protein</fullName>
    </submittedName>
</protein>
<keyword evidence="2" id="KW-1185">Reference proteome</keyword>
<dbReference type="AlphaFoldDB" id="A0A4Z1HSC7"/>
<reference evidence="1 2" key="1">
    <citation type="submission" date="2017-12" db="EMBL/GenBank/DDBJ databases">
        <title>Comparative genomics of Botrytis spp.</title>
        <authorList>
            <person name="Valero-Jimenez C.A."/>
            <person name="Tapia P."/>
            <person name="Veloso J."/>
            <person name="Silva-Moreno E."/>
            <person name="Staats M."/>
            <person name="Valdes J.H."/>
            <person name="Van Kan J.A.L."/>
        </authorList>
    </citation>
    <scope>NUCLEOTIDE SEQUENCE [LARGE SCALE GENOMIC DNA]</scope>
    <source>
        <strain evidence="1 2">MUCL2120</strain>
    </source>
</reference>
<sequence>MEIIHSAFLIYSQALLVNTFNIIGQILTFSSLKWAPDEMISPEAGHKTMQGAGICSAIKRADKISKYNYPEYRHLLFGSKTRGQAQLRDRNRKFTSLTMRDVERQWKQDVTTNEDTNETVLKRLEPT</sequence>
<dbReference type="Proteomes" id="UP000297452">
    <property type="component" value="Unassembled WGS sequence"/>
</dbReference>
<evidence type="ECO:0000313" key="2">
    <source>
        <dbReference type="Proteomes" id="UP000297452"/>
    </source>
</evidence>
<organism evidence="1 2">
    <name type="scientific">Botryotinia narcissicola</name>
    <dbReference type="NCBI Taxonomy" id="278944"/>
    <lineage>
        <taxon>Eukaryota</taxon>
        <taxon>Fungi</taxon>
        <taxon>Dikarya</taxon>
        <taxon>Ascomycota</taxon>
        <taxon>Pezizomycotina</taxon>
        <taxon>Leotiomycetes</taxon>
        <taxon>Helotiales</taxon>
        <taxon>Sclerotiniaceae</taxon>
        <taxon>Botryotinia</taxon>
    </lineage>
</organism>
<dbReference type="EMBL" id="PQXJ01000502">
    <property type="protein sequence ID" value="TGO47883.1"/>
    <property type="molecule type" value="Genomic_DNA"/>
</dbReference>
<comment type="caution">
    <text evidence="1">The sequence shown here is derived from an EMBL/GenBank/DDBJ whole genome shotgun (WGS) entry which is preliminary data.</text>
</comment>
<proteinExistence type="predicted"/>
<gene>
    <name evidence="1" type="ORF">BOTNAR_0502g00020</name>
</gene>
<evidence type="ECO:0000313" key="1">
    <source>
        <dbReference type="EMBL" id="TGO47883.1"/>
    </source>
</evidence>